<feature type="compositionally biased region" description="Polar residues" evidence="1">
    <location>
        <begin position="199"/>
        <end position="212"/>
    </location>
</feature>
<evidence type="ECO:0000313" key="2">
    <source>
        <dbReference type="EMBL" id="EAU80989.2"/>
    </source>
</evidence>
<feature type="compositionally biased region" description="Basic residues" evidence="1">
    <location>
        <begin position="316"/>
        <end position="325"/>
    </location>
</feature>
<feature type="compositionally biased region" description="Basic residues" evidence="1">
    <location>
        <begin position="378"/>
        <end position="399"/>
    </location>
</feature>
<dbReference type="InParanoid" id="A8PF60"/>
<feature type="compositionally biased region" description="Basic residues" evidence="1">
    <location>
        <begin position="270"/>
        <end position="280"/>
    </location>
</feature>
<feature type="region of interest" description="Disordered" evidence="1">
    <location>
        <begin position="1"/>
        <end position="21"/>
    </location>
</feature>
<name>A8PF60_COPC7</name>
<comment type="caution">
    <text evidence="2">The sequence shown here is derived from an EMBL/GenBank/DDBJ whole genome shotgun (WGS) entry which is preliminary data.</text>
</comment>
<feature type="compositionally biased region" description="Basic residues" evidence="1">
    <location>
        <begin position="220"/>
        <end position="229"/>
    </location>
</feature>
<dbReference type="VEuPathDB" id="FungiDB:CC1G_03165"/>
<evidence type="ECO:0000313" key="3">
    <source>
        <dbReference type="Proteomes" id="UP000001861"/>
    </source>
</evidence>
<accession>A8PF60</accession>
<feature type="compositionally biased region" description="Basic and acidic residues" evidence="1">
    <location>
        <begin position="338"/>
        <end position="353"/>
    </location>
</feature>
<dbReference type="RefSeq" id="XP_001840936.2">
    <property type="nucleotide sequence ID" value="XM_001840884.2"/>
</dbReference>
<feature type="compositionally biased region" description="Basic and acidic residues" evidence="1">
    <location>
        <begin position="291"/>
        <end position="301"/>
    </location>
</feature>
<reference evidence="2 3" key="1">
    <citation type="journal article" date="2010" name="Proc. Natl. Acad. Sci. U.S.A.">
        <title>Insights into evolution of multicellular fungi from the assembled chromosomes of the mushroom Coprinopsis cinerea (Coprinus cinereus).</title>
        <authorList>
            <person name="Stajich J.E."/>
            <person name="Wilke S.K."/>
            <person name="Ahren D."/>
            <person name="Au C.H."/>
            <person name="Birren B.W."/>
            <person name="Borodovsky M."/>
            <person name="Burns C."/>
            <person name="Canback B."/>
            <person name="Casselton L.A."/>
            <person name="Cheng C.K."/>
            <person name="Deng J."/>
            <person name="Dietrich F.S."/>
            <person name="Fargo D.C."/>
            <person name="Farman M.L."/>
            <person name="Gathman A.C."/>
            <person name="Goldberg J."/>
            <person name="Guigo R."/>
            <person name="Hoegger P.J."/>
            <person name="Hooker J.B."/>
            <person name="Huggins A."/>
            <person name="James T.Y."/>
            <person name="Kamada T."/>
            <person name="Kilaru S."/>
            <person name="Kodira C."/>
            <person name="Kues U."/>
            <person name="Kupfer D."/>
            <person name="Kwan H.S."/>
            <person name="Lomsadze A."/>
            <person name="Li W."/>
            <person name="Lilly W.W."/>
            <person name="Ma L.J."/>
            <person name="Mackey A.J."/>
            <person name="Manning G."/>
            <person name="Martin F."/>
            <person name="Muraguchi H."/>
            <person name="Natvig D.O."/>
            <person name="Palmerini H."/>
            <person name="Ramesh M.A."/>
            <person name="Rehmeyer C.J."/>
            <person name="Roe B.A."/>
            <person name="Shenoy N."/>
            <person name="Stanke M."/>
            <person name="Ter-Hovhannisyan V."/>
            <person name="Tunlid A."/>
            <person name="Velagapudi R."/>
            <person name="Vision T.J."/>
            <person name="Zeng Q."/>
            <person name="Zolan M.E."/>
            <person name="Pukkila P.J."/>
        </authorList>
    </citation>
    <scope>NUCLEOTIDE SEQUENCE [LARGE SCALE GENOMIC DNA]</scope>
    <source>
        <strain evidence="3">Okayama-7 / 130 / ATCC MYA-4618 / FGSC 9003</strain>
    </source>
</reference>
<protein>
    <submittedName>
        <fullName evidence="2">Uncharacterized protein</fullName>
    </submittedName>
</protein>
<sequence length="399" mass="42372">MSNEGSSSSSSDNSRTQATALNLSRIAGWSGPSRLKLGRARELWAKAIIRGALDVPPRLARIKKNIETGPSQPTAAKAKAALKVPNGENENSVVKESDAQELEHSEASTQPIQDLDARTSERVLATNPKPSGGAAAKSNGKKNEKETLTESVQDSTQGFAVPATRRSARLATKEVQNEDSSTPAATTTTNADTSDQPTSTTTVDSEQVTNTDVIDETKPAPRRSSRIKKVPAQTSSTPASNAGPSTKDVVEAVSAVVSTIKGPAPAPKSKPTRGQKRKRAGASEQEEDCKSDESGRSDGNAKKKLKDGIGTAKGTSTRKTKRARKSDKDEEGTTTQAGEKEKENTTESAHDDVPTNLALPQNGGEDENWKDGEEKKKLTIRVKPVKAVKKTRGSKKTRA</sequence>
<dbReference type="Proteomes" id="UP000001861">
    <property type="component" value="Unassembled WGS sequence"/>
</dbReference>
<organism evidence="2 3">
    <name type="scientific">Coprinopsis cinerea (strain Okayama-7 / 130 / ATCC MYA-4618 / FGSC 9003)</name>
    <name type="common">Inky cap fungus</name>
    <name type="synonym">Hormographiella aspergillata</name>
    <dbReference type="NCBI Taxonomy" id="240176"/>
    <lineage>
        <taxon>Eukaryota</taxon>
        <taxon>Fungi</taxon>
        <taxon>Dikarya</taxon>
        <taxon>Basidiomycota</taxon>
        <taxon>Agaricomycotina</taxon>
        <taxon>Agaricomycetes</taxon>
        <taxon>Agaricomycetidae</taxon>
        <taxon>Agaricales</taxon>
        <taxon>Agaricineae</taxon>
        <taxon>Psathyrellaceae</taxon>
        <taxon>Coprinopsis</taxon>
    </lineage>
</organism>
<dbReference type="OMA" id="FREMSGN"/>
<dbReference type="HOGENOM" id="CLU_690811_0_0_1"/>
<feature type="compositionally biased region" description="Polar residues" evidence="1">
    <location>
        <begin position="232"/>
        <end position="244"/>
    </location>
</feature>
<feature type="compositionally biased region" description="Basic and acidic residues" evidence="1">
    <location>
        <begin position="93"/>
        <end position="106"/>
    </location>
</feature>
<feature type="compositionally biased region" description="Basic and acidic residues" evidence="1">
    <location>
        <begin position="367"/>
        <end position="377"/>
    </location>
</feature>
<dbReference type="AlphaFoldDB" id="A8PF60"/>
<feature type="compositionally biased region" description="Polar residues" evidence="1">
    <location>
        <begin position="149"/>
        <end position="158"/>
    </location>
</feature>
<dbReference type="EMBL" id="AACS02000008">
    <property type="protein sequence ID" value="EAU80989.2"/>
    <property type="molecule type" value="Genomic_DNA"/>
</dbReference>
<dbReference type="GeneID" id="6017592"/>
<feature type="compositionally biased region" description="Low complexity" evidence="1">
    <location>
        <begin position="179"/>
        <end position="198"/>
    </location>
</feature>
<feature type="region of interest" description="Disordered" evidence="1">
    <location>
        <begin position="64"/>
        <end position="399"/>
    </location>
</feature>
<evidence type="ECO:0000256" key="1">
    <source>
        <dbReference type="SAM" id="MobiDB-lite"/>
    </source>
</evidence>
<feature type="compositionally biased region" description="Low complexity" evidence="1">
    <location>
        <begin position="1"/>
        <end position="14"/>
    </location>
</feature>
<gene>
    <name evidence="2" type="ORF">CC1G_03165</name>
</gene>
<dbReference type="KEGG" id="cci:CC1G_03165"/>
<proteinExistence type="predicted"/>
<keyword evidence="3" id="KW-1185">Reference proteome</keyword>